<keyword evidence="1" id="KW-0812">Transmembrane</keyword>
<sequence length="315" mass="35066">MAVPVWAQPPAKSALIGQFLDDSLEIGRPFRYALTYRHPPTVEVLFPDTAIHFLPFRVKAVSVSPTHTTGEGPATISRDSAVYTLISFETDSAQLLQVPIRLLNATDCTSLMTQIDTVFLRSKLTSPAAGTASPKSLTLAFETRLARLQQQFNYPLLVEALILVGAFLTLINLVFGQAIRRQWRIYQLAQRHRRFLRDYTALSQHLSVSTASDTANQVVVLWKTYLEQLENQPYASLTTPEIAERTGDDRVTDALREADRMIYGETFSDQSPDALRVLRDVAILAYHRRRSLMLTSSVTDAPAALSGEPESSTSP</sequence>
<dbReference type="AlphaFoldDB" id="A0A6M0IDI1"/>
<reference evidence="2 3" key="1">
    <citation type="submission" date="2020-02" db="EMBL/GenBank/DDBJ databases">
        <title>Draft genome sequence of two Spirosoma agri KCTC 52727 and Spirosoma terrae KCTC 52035.</title>
        <authorList>
            <person name="Rojas J."/>
            <person name="Ambika Manirajan B."/>
            <person name="Ratering S."/>
            <person name="Suarez C."/>
            <person name="Schnell S."/>
        </authorList>
    </citation>
    <scope>NUCLEOTIDE SEQUENCE [LARGE SCALE GENOMIC DNA]</scope>
    <source>
        <strain evidence="2 3">KCTC 52727</strain>
    </source>
</reference>
<accession>A0A6M0IDI1</accession>
<keyword evidence="3" id="KW-1185">Reference proteome</keyword>
<evidence type="ECO:0000256" key="1">
    <source>
        <dbReference type="SAM" id="Phobius"/>
    </source>
</evidence>
<name>A0A6M0IDI1_9BACT</name>
<keyword evidence="1" id="KW-0472">Membrane</keyword>
<gene>
    <name evidence="2" type="ORF">GK091_02855</name>
</gene>
<dbReference type="Proteomes" id="UP000477386">
    <property type="component" value="Unassembled WGS sequence"/>
</dbReference>
<comment type="caution">
    <text evidence="2">The sequence shown here is derived from an EMBL/GenBank/DDBJ whole genome shotgun (WGS) entry which is preliminary data.</text>
</comment>
<evidence type="ECO:0000313" key="2">
    <source>
        <dbReference type="EMBL" id="NEU65805.1"/>
    </source>
</evidence>
<feature type="transmembrane region" description="Helical" evidence="1">
    <location>
        <begin position="154"/>
        <end position="175"/>
    </location>
</feature>
<evidence type="ECO:0000313" key="3">
    <source>
        <dbReference type="Proteomes" id="UP000477386"/>
    </source>
</evidence>
<dbReference type="EMBL" id="JAAGNZ010000001">
    <property type="protein sequence ID" value="NEU65805.1"/>
    <property type="molecule type" value="Genomic_DNA"/>
</dbReference>
<proteinExistence type="predicted"/>
<protein>
    <submittedName>
        <fullName evidence="2">Uncharacterized protein</fullName>
    </submittedName>
</protein>
<keyword evidence="1" id="KW-1133">Transmembrane helix</keyword>
<organism evidence="2 3">
    <name type="scientific">Spirosoma agri</name>
    <dbReference type="NCBI Taxonomy" id="1987381"/>
    <lineage>
        <taxon>Bacteria</taxon>
        <taxon>Pseudomonadati</taxon>
        <taxon>Bacteroidota</taxon>
        <taxon>Cytophagia</taxon>
        <taxon>Cytophagales</taxon>
        <taxon>Cytophagaceae</taxon>
        <taxon>Spirosoma</taxon>
    </lineage>
</organism>